<dbReference type="AlphaFoldDB" id="M9LZ24"/>
<proteinExistence type="predicted"/>
<dbReference type="Proteomes" id="UP000011976">
    <property type="component" value="Unassembled WGS sequence"/>
</dbReference>
<dbReference type="PANTHER" id="PTHR47524">
    <property type="entry name" value="20S RRNA ACCUMULATION PROTEIN 4"/>
    <property type="match status" value="1"/>
</dbReference>
<dbReference type="STRING" id="1151754.M9LZ24"/>
<sequence length="514" mass="54989">MPRPPSDDGYDSDSGSEFDASDVQLGLADGPLEAEDEANPLVSRIGGRPAWLPMKSTPASDIAQCGVCKQQMQLLVQIFAPLVESAYDRCLLVWGCARPACQRKDVSSLKVVRTLKFNRRWAAKLEKQKARREAREQAKREREAAAAKAKQEQEERAKLNPFAAPAAGAAGGLGGMLFGNAADNPFAAPAAAAPTPATDAAVAPPADGSDDDSADDDDEESESESESERLAEELALKSDLAEAAPATGSWVEDATRYPALYLNTVPEPSSSSVSKKLSKQEAEMLKAASQSGAMVDVDDADLKGFAKEGYEKMLLDGIDDTFERFLKRVQVEPRQAVRYEFAGQPIAFHAKGAVYNLLWPAHKPAAGERVAVTKGQFGAGAAASQGERTFSARGVPPCPDCGAERVFEAQLMPNLINLLRAHTIQTADGAVDTDSSQHPGGEGEEDRKRAIEQALGRRIPTEGSKDSAPLDSRSGLVWSTAFIFVCSKDCVVPPNDADECAKHELILAQFEDEA</sequence>
<dbReference type="PANTHER" id="PTHR47524:SF1">
    <property type="entry name" value="20S RRNA ACCUMULATION PROTEIN 4"/>
    <property type="match status" value="1"/>
</dbReference>
<protein>
    <submittedName>
        <fullName evidence="3">Uncharacterized conserved protein</fullName>
    </submittedName>
</protein>
<feature type="region of interest" description="Disordered" evidence="1">
    <location>
        <begin position="429"/>
        <end position="448"/>
    </location>
</feature>
<name>M9LZ24_PSEA3</name>
<dbReference type="OrthoDB" id="443682at2759"/>
<dbReference type="GO" id="GO:0005737">
    <property type="term" value="C:cytoplasm"/>
    <property type="evidence" value="ECO:0007669"/>
    <property type="project" value="InterPro"/>
</dbReference>
<accession>M9LZ24</accession>
<dbReference type="InterPro" id="IPR007320">
    <property type="entry name" value="PDCD2_C"/>
</dbReference>
<feature type="compositionally biased region" description="Acidic residues" evidence="1">
    <location>
        <begin position="208"/>
        <end position="225"/>
    </location>
</feature>
<gene>
    <name evidence="3" type="ORF">PANT_19d00139</name>
</gene>
<feature type="compositionally biased region" description="Basic and acidic residues" evidence="1">
    <location>
        <begin position="132"/>
        <end position="158"/>
    </location>
</feature>
<evidence type="ECO:0000259" key="2">
    <source>
        <dbReference type="Pfam" id="PF04194"/>
    </source>
</evidence>
<evidence type="ECO:0000313" key="3">
    <source>
        <dbReference type="EMBL" id="GAC76149.1"/>
    </source>
</evidence>
<dbReference type="EMBL" id="DF196785">
    <property type="protein sequence ID" value="GAC76149.1"/>
    <property type="molecule type" value="Genomic_DNA"/>
</dbReference>
<dbReference type="GO" id="GO:0030490">
    <property type="term" value="P:maturation of SSU-rRNA"/>
    <property type="evidence" value="ECO:0007669"/>
    <property type="project" value="TreeGrafter"/>
</dbReference>
<feature type="region of interest" description="Disordered" evidence="1">
    <location>
        <begin position="132"/>
        <end position="160"/>
    </location>
</feature>
<organism evidence="3 4">
    <name type="scientific">Pseudozyma antarctica (strain T-34)</name>
    <name type="common">Yeast</name>
    <name type="synonym">Candida antarctica</name>
    <dbReference type="NCBI Taxonomy" id="1151754"/>
    <lineage>
        <taxon>Eukaryota</taxon>
        <taxon>Fungi</taxon>
        <taxon>Dikarya</taxon>
        <taxon>Basidiomycota</taxon>
        <taxon>Ustilaginomycotina</taxon>
        <taxon>Ustilaginomycetes</taxon>
        <taxon>Ustilaginales</taxon>
        <taxon>Ustilaginaceae</taxon>
        <taxon>Moesziomyces</taxon>
    </lineage>
</organism>
<reference evidence="4" key="1">
    <citation type="journal article" date="2013" name="Genome Announc.">
        <title>Genome sequence of the basidiomycetous yeast Pseudozyma antarctica T-34, a producer of the glycolipid biosurfactants mannosylerythritol lipids.</title>
        <authorList>
            <person name="Morita T."/>
            <person name="Koike H."/>
            <person name="Koyama Y."/>
            <person name="Hagiwara H."/>
            <person name="Ito E."/>
            <person name="Fukuoka T."/>
            <person name="Imura T."/>
            <person name="Machida M."/>
            <person name="Kitamoto D."/>
        </authorList>
    </citation>
    <scope>NUCLEOTIDE SEQUENCE [LARGE SCALE GENOMIC DNA]</scope>
    <source>
        <strain evidence="4">T-34</strain>
    </source>
</reference>
<evidence type="ECO:0000256" key="1">
    <source>
        <dbReference type="SAM" id="MobiDB-lite"/>
    </source>
</evidence>
<feature type="region of interest" description="Disordered" evidence="1">
    <location>
        <begin position="190"/>
        <end position="231"/>
    </location>
</feature>
<evidence type="ECO:0000313" key="4">
    <source>
        <dbReference type="Proteomes" id="UP000011976"/>
    </source>
</evidence>
<feature type="compositionally biased region" description="Low complexity" evidence="1">
    <location>
        <begin position="190"/>
        <end position="207"/>
    </location>
</feature>
<dbReference type="Pfam" id="PF04194">
    <property type="entry name" value="PDCD2_C"/>
    <property type="match status" value="1"/>
</dbReference>
<feature type="domain" description="Programmed cell death protein 2 C-terminal" evidence="2">
    <location>
        <begin position="319"/>
        <end position="509"/>
    </location>
</feature>